<dbReference type="EMBL" id="GBXM01100340">
    <property type="protein sequence ID" value="JAH08237.1"/>
    <property type="molecule type" value="Transcribed_RNA"/>
</dbReference>
<sequence length="12" mass="1228">MDGSDTACLKTS</sequence>
<protein>
    <submittedName>
        <fullName evidence="1">Uncharacterized protein</fullName>
    </submittedName>
</protein>
<organism evidence="1">
    <name type="scientific">Anguilla anguilla</name>
    <name type="common">European freshwater eel</name>
    <name type="synonym">Muraena anguilla</name>
    <dbReference type="NCBI Taxonomy" id="7936"/>
    <lineage>
        <taxon>Eukaryota</taxon>
        <taxon>Metazoa</taxon>
        <taxon>Chordata</taxon>
        <taxon>Craniata</taxon>
        <taxon>Vertebrata</taxon>
        <taxon>Euteleostomi</taxon>
        <taxon>Actinopterygii</taxon>
        <taxon>Neopterygii</taxon>
        <taxon>Teleostei</taxon>
        <taxon>Anguilliformes</taxon>
        <taxon>Anguillidae</taxon>
        <taxon>Anguilla</taxon>
    </lineage>
</organism>
<reference evidence="1" key="2">
    <citation type="journal article" date="2015" name="Fish Shellfish Immunol.">
        <title>Early steps in the European eel (Anguilla anguilla)-Vibrio vulnificus interaction in the gills: Role of the RtxA13 toxin.</title>
        <authorList>
            <person name="Callol A."/>
            <person name="Pajuelo D."/>
            <person name="Ebbesson L."/>
            <person name="Teles M."/>
            <person name="MacKenzie S."/>
            <person name="Amaro C."/>
        </authorList>
    </citation>
    <scope>NUCLEOTIDE SEQUENCE</scope>
</reference>
<reference evidence="1" key="1">
    <citation type="submission" date="2014-11" db="EMBL/GenBank/DDBJ databases">
        <authorList>
            <person name="Amaro Gonzalez C."/>
        </authorList>
    </citation>
    <scope>NUCLEOTIDE SEQUENCE</scope>
</reference>
<name>A0A0E9PVF1_ANGAN</name>
<evidence type="ECO:0000313" key="1">
    <source>
        <dbReference type="EMBL" id="JAH08237.1"/>
    </source>
</evidence>
<proteinExistence type="predicted"/>
<accession>A0A0E9PVF1</accession>